<protein>
    <submittedName>
        <fullName evidence="1">Uncharacterized protein</fullName>
    </submittedName>
</protein>
<evidence type="ECO:0000313" key="1">
    <source>
        <dbReference type="EMBL" id="MFC1402235.1"/>
    </source>
</evidence>
<name>A0ABV6UL98_9ACTN</name>
<proteinExistence type="predicted"/>
<comment type="caution">
    <text evidence="1">The sequence shown here is derived from an EMBL/GenBank/DDBJ whole genome shotgun (WGS) entry which is preliminary data.</text>
</comment>
<reference evidence="1 2" key="1">
    <citation type="submission" date="2024-09" db="EMBL/GenBank/DDBJ databases">
        <authorList>
            <person name="Lee S.D."/>
        </authorList>
    </citation>
    <scope>NUCLEOTIDE SEQUENCE [LARGE SCALE GENOMIC DNA]</scope>
    <source>
        <strain evidence="1 2">N1-5</strain>
    </source>
</reference>
<accession>A0ABV6UL98</accession>
<sequence>MAPVLEWTGILLMGLARNGAGFDIALGAEARSTPSRFGRAVSALPCCPREAGTRPYG</sequence>
<keyword evidence="2" id="KW-1185">Reference proteome</keyword>
<dbReference type="Proteomes" id="UP001592528">
    <property type="component" value="Unassembled WGS sequence"/>
</dbReference>
<evidence type="ECO:0000313" key="2">
    <source>
        <dbReference type="Proteomes" id="UP001592528"/>
    </source>
</evidence>
<dbReference type="RefSeq" id="WP_232242897.1">
    <property type="nucleotide sequence ID" value="NZ_JBHEZZ010000005.1"/>
</dbReference>
<organism evidence="1 2">
    <name type="scientific">Streptacidiphilus cavernicola</name>
    <dbReference type="NCBI Taxonomy" id="3342716"/>
    <lineage>
        <taxon>Bacteria</taxon>
        <taxon>Bacillati</taxon>
        <taxon>Actinomycetota</taxon>
        <taxon>Actinomycetes</taxon>
        <taxon>Kitasatosporales</taxon>
        <taxon>Streptomycetaceae</taxon>
        <taxon>Streptacidiphilus</taxon>
    </lineage>
</organism>
<dbReference type="EMBL" id="JBHEZZ010000005">
    <property type="protein sequence ID" value="MFC1402235.1"/>
    <property type="molecule type" value="Genomic_DNA"/>
</dbReference>
<gene>
    <name evidence="1" type="ORF">ACEZDJ_13165</name>
</gene>